<dbReference type="Proteomes" id="UP001501447">
    <property type="component" value="Unassembled WGS sequence"/>
</dbReference>
<feature type="region of interest" description="Disordered" evidence="1">
    <location>
        <begin position="1"/>
        <end position="81"/>
    </location>
</feature>
<feature type="transmembrane region" description="Helical" evidence="2">
    <location>
        <begin position="92"/>
        <end position="116"/>
    </location>
</feature>
<name>A0ABP6CA40_9ACTN</name>
<comment type="caution">
    <text evidence="3">The sequence shown here is derived from an EMBL/GenBank/DDBJ whole genome shotgun (WGS) entry which is preliminary data.</text>
</comment>
<evidence type="ECO:0000256" key="2">
    <source>
        <dbReference type="SAM" id="Phobius"/>
    </source>
</evidence>
<feature type="transmembrane region" description="Helical" evidence="2">
    <location>
        <begin position="266"/>
        <end position="284"/>
    </location>
</feature>
<evidence type="ECO:0000313" key="4">
    <source>
        <dbReference type="Proteomes" id="UP001501447"/>
    </source>
</evidence>
<evidence type="ECO:0000256" key="1">
    <source>
        <dbReference type="SAM" id="MobiDB-lite"/>
    </source>
</evidence>
<proteinExistence type="predicted"/>
<feature type="transmembrane region" description="Helical" evidence="2">
    <location>
        <begin position="234"/>
        <end position="254"/>
    </location>
</feature>
<feature type="transmembrane region" description="Helical" evidence="2">
    <location>
        <begin position="381"/>
        <end position="401"/>
    </location>
</feature>
<keyword evidence="2" id="KW-1133">Transmembrane helix</keyword>
<keyword evidence="4" id="KW-1185">Reference proteome</keyword>
<accession>A0ABP6CA40</accession>
<keyword evidence="2" id="KW-0812">Transmembrane</keyword>
<reference evidence="4" key="1">
    <citation type="journal article" date="2019" name="Int. J. Syst. Evol. Microbiol.">
        <title>The Global Catalogue of Microorganisms (GCM) 10K type strain sequencing project: providing services to taxonomists for standard genome sequencing and annotation.</title>
        <authorList>
            <consortium name="The Broad Institute Genomics Platform"/>
            <consortium name="The Broad Institute Genome Sequencing Center for Infectious Disease"/>
            <person name="Wu L."/>
            <person name="Ma J."/>
        </authorList>
    </citation>
    <scope>NUCLEOTIDE SEQUENCE [LARGE SCALE GENOMIC DNA]</scope>
    <source>
        <strain evidence="4">JCM 16373</strain>
    </source>
</reference>
<gene>
    <name evidence="3" type="ORF">GCM10009863_17430</name>
</gene>
<dbReference type="EMBL" id="BAAARJ010000005">
    <property type="protein sequence ID" value="GAA2604420.1"/>
    <property type="molecule type" value="Genomic_DNA"/>
</dbReference>
<feature type="transmembrane region" description="Helical" evidence="2">
    <location>
        <begin position="296"/>
        <end position="316"/>
    </location>
</feature>
<feature type="transmembrane region" description="Helical" evidence="2">
    <location>
        <begin position="328"/>
        <end position="349"/>
    </location>
</feature>
<evidence type="ECO:0000313" key="3">
    <source>
        <dbReference type="EMBL" id="GAA2604420.1"/>
    </source>
</evidence>
<sequence length="426" mass="45567">MDAEEPEWSERRREESEENGAPEADGTPTRAQGQLGPHGQHAPHEQLGLQGQLGPHGQYGPEGRPRPQGPHGRHGHKPSAGERWRAFKDSPFLPASVLVLILAAAAGLFAGSYTYAMANPTPHHVPVALVGKPNSAHDRSAFVQGMEKGLGSSLELRHFRTQAEAEQAIEAQQVFAIVRVERPKGVELDVSSASGASVAQLLEKAGPKVGKAIGVPVQVRDLKPLNKGDPRGLAIFYISLAAVIIGFVGAIQLSVHARALNPPERIAFTVAYALLGGFVISAVVDWGLGALRLPFVHSWMILALTMFTGGMVFTMFNTLFGRWAMVPTWGVMVLLGNPSSGGAVSWPLLPSVLGEIGRWLPPGASVNAQHTAVYFPEHQLLQPYLVLAAWALVSSTVFWIWRHRHPGGRPKAATHATPHGTAPSGA</sequence>
<evidence type="ECO:0008006" key="5">
    <source>
        <dbReference type="Google" id="ProtNLM"/>
    </source>
</evidence>
<keyword evidence="2" id="KW-0472">Membrane</keyword>
<protein>
    <recommendedName>
        <fullName evidence="5">ABC transporter permease</fullName>
    </recommendedName>
</protein>
<dbReference type="RefSeq" id="WP_344563880.1">
    <property type="nucleotide sequence ID" value="NZ_BAAARJ010000005.1"/>
</dbReference>
<organism evidence="3 4">
    <name type="scientific">Streptomyces axinellae</name>
    <dbReference type="NCBI Taxonomy" id="552788"/>
    <lineage>
        <taxon>Bacteria</taxon>
        <taxon>Bacillati</taxon>
        <taxon>Actinomycetota</taxon>
        <taxon>Actinomycetes</taxon>
        <taxon>Kitasatosporales</taxon>
        <taxon>Streptomycetaceae</taxon>
        <taxon>Streptomyces</taxon>
    </lineage>
</organism>